<reference evidence="1 2" key="2">
    <citation type="journal article" date="2022" name="Mol. Ecol. Resour.">
        <title>The genomes of chicory, endive, great burdock and yacon provide insights into Asteraceae paleo-polyploidization history and plant inulin production.</title>
        <authorList>
            <person name="Fan W."/>
            <person name="Wang S."/>
            <person name="Wang H."/>
            <person name="Wang A."/>
            <person name="Jiang F."/>
            <person name="Liu H."/>
            <person name="Zhao H."/>
            <person name="Xu D."/>
            <person name="Zhang Y."/>
        </authorList>
    </citation>
    <scope>NUCLEOTIDE SEQUENCE [LARGE SCALE GENOMIC DNA]</scope>
    <source>
        <strain evidence="2">cv. Yunnan</strain>
        <tissue evidence="1">Leaves</tissue>
    </source>
</reference>
<gene>
    <name evidence="1" type="ORF">L1987_51830</name>
</gene>
<sequence>MRDLIMCSAREEVDEEVYQERSALQVEEDGEQENLKVIKEESIRCIQAILEKYKTKPLQQQKPKLVDEGGRCSGNLCLGGRCRGRGA</sequence>
<name>A0ACB9ER47_9ASTR</name>
<reference evidence="2" key="1">
    <citation type="journal article" date="2022" name="Mol. Ecol. Resour.">
        <title>The genomes of chicory, endive, great burdock and yacon provide insights into Asteraceae palaeo-polyploidization history and plant inulin production.</title>
        <authorList>
            <person name="Fan W."/>
            <person name="Wang S."/>
            <person name="Wang H."/>
            <person name="Wang A."/>
            <person name="Jiang F."/>
            <person name="Liu H."/>
            <person name="Zhao H."/>
            <person name="Xu D."/>
            <person name="Zhang Y."/>
        </authorList>
    </citation>
    <scope>NUCLEOTIDE SEQUENCE [LARGE SCALE GENOMIC DNA]</scope>
    <source>
        <strain evidence="2">cv. Yunnan</strain>
    </source>
</reference>
<keyword evidence="2" id="KW-1185">Reference proteome</keyword>
<evidence type="ECO:0000313" key="2">
    <source>
        <dbReference type="Proteomes" id="UP001056120"/>
    </source>
</evidence>
<protein>
    <submittedName>
        <fullName evidence="1">Uncharacterized protein</fullName>
    </submittedName>
</protein>
<organism evidence="1 2">
    <name type="scientific">Smallanthus sonchifolius</name>
    <dbReference type="NCBI Taxonomy" id="185202"/>
    <lineage>
        <taxon>Eukaryota</taxon>
        <taxon>Viridiplantae</taxon>
        <taxon>Streptophyta</taxon>
        <taxon>Embryophyta</taxon>
        <taxon>Tracheophyta</taxon>
        <taxon>Spermatophyta</taxon>
        <taxon>Magnoliopsida</taxon>
        <taxon>eudicotyledons</taxon>
        <taxon>Gunneridae</taxon>
        <taxon>Pentapetalae</taxon>
        <taxon>asterids</taxon>
        <taxon>campanulids</taxon>
        <taxon>Asterales</taxon>
        <taxon>Asteraceae</taxon>
        <taxon>Asteroideae</taxon>
        <taxon>Heliantheae alliance</taxon>
        <taxon>Millerieae</taxon>
        <taxon>Smallanthus</taxon>
    </lineage>
</organism>
<dbReference type="Proteomes" id="UP001056120">
    <property type="component" value="Linkage Group LG17"/>
</dbReference>
<evidence type="ECO:0000313" key="1">
    <source>
        <dbReference type="EMBL" id="KAI3761414.1"/>
    </source>
</evidence>
<comment type="caution">
    <text evidence="1">The sequence shown here is derived from an EMBL/GenBank/DDBJ whole genome shotgun (WGS) entry which is preliminary data.</text>
</comment>
<accession>A0ACB9ER47</accession>
<dbReference type="EMBL" id="CM042034">
    <property type="protein sequence ID" value="KAI3761414.1"/>
    <property type="molecule type" value="Genomic_DNA"/>
</dbReference>
<proteinExistence type="predicted"/>